<evidence type="ECO:0000259" key="2">
    <source>
        <dbReference type="PROSITE" id="PS50222"/>
    </source>
</evidence>
<protein>
    <recommendedName>
        <fullName evidence="2">EF-hand domain-containing protein</fullName>
    </recommendedName>
</protein>
<gene>
    <name evidence="3" type="ORF">TRSC58_00333</name>
</gene>
<dbReference type="PROSITE" id="PS50222">
    <property type="entry name" value="EF_HAND_2"/>
    <property type="match status" value="1"/>
</dbReference>
<sequence>MVVSSECQAGLVLGVPPYVAAGAFKDITGIRDFGVNKLISCCILETLQDSSTVGTVRRITLELPGLPTSILRERLASVEENSHRTCVRMDYVPCDPGEAHRSVFGVEGTKRLLNASIFITVTSVSKNPNRCFLEICAKFSVDIDVASDGIQRATDNPTYRAIAQFWELYVTSTATALEDYLLSTAFATIERQPDVETDKEFYEVEDEYCQWAAKRCGQIPREEAMRVLEKALNAWLRERRELKHQRMISAQLMADAAGSAAVAATAARDLSLAIASETSTTEHSVPKQVRRATATLASKSPNVEVNNSMASGVSVTPVVGSSCKTDMEKMEHVPFFSPGGGRSLSPNPAERETSEKLESEVRGTAPPHRPAATVFQKELIFDFLTELGTINERVAQVLFDSLDTSHEGFITEQQVSMVLSHLDPLGLYEDQDGTMRLIEEYRQAVNAGIFRSNAIGQKSSDTHAVFSSAVASSENSLPVTLKDQEMEGKETAAEELTPLRAMIRRHNEQKKTMWEKMIEKRTTEVMNNYAYRTRGKLHYDEFCLMMLHLLKEY</sequence>
<dbReference type="OrthoDB" id="243777at2759"/>
<reference evidence="3 4" key="1">
    <citation type="submission" date="2013-07" db="EMBL/GenBank/DDBJ databases">
        <authorList>
            <person name="Stoco P.H."/>
            <person name="Wagner G."/>
            <person name="Gerber A."/>
            <person name="Zaha A."/>
            <person name="Thompson C."/>
            <person name="Bartholomeu D.C."/>
            <person name="Luckemeyer D.D."/>
            <person name="Bahia D."/>
            <person name="Loreto E."/>
            <person name="Prestes E.B."/>
            <person name="Lima F.M."/>
            <person name="Rodrigues-Luiz G."/>
            <person name="Vallejo G.A."/>
            <person name="Filho J.F."/>
            <person name="Monteiro K.M."/>
            <person name="Tyler K.M."/>
            <person name="de Almeida L.G."/>
            <person name="Ortiz M.F."/>
            <person name="Siervo M.A."/>
            <person name="de Moraes M.H."/>
            <person name="Cunha O.L."/>
            <person name="Mendonca-Neto R."/>
            <person name="Silva R."/>
            <person name="Teixeira S.M."/>
            <person name="Murta S.M."/>
            <person name="Sincero T.C."/>
            <person name="Mendes T.A."/>
            <person name="Urmenyi T.P."/>
            <person name="Silva V.G."/>
            <person name="da Rocha W.D."/>
            <person name="Andersson B."/>
            <person name="Romanha A.J."/>
            <person name="Steindel M."/>
            <person name="de Vasconcelos A.T."/>
            <person name="Grisard E.C."/>
        </authorList>
    </citation>
    <scope>NUCLEOTIDE SEQUENCE [LARGE SCALE GENOMIC DNA]</scope>
    <source>
        <strain evidence="3 4">SC58</strain>
    </source>
</reference>
<organism evidence="3 4">
    <name type="scientific">Trypanosoma rangeli SC58</name>
    <dbReference type="NCBI Taxonomy" id="429131"/>
    <lineage>
        <taxon>Eukaryota</taxon>
        <taxon>Discoba</taxon>
        <taxon>Euglenozoa</taxon>
        <taxon>Kinetoplastea</taxon>
        <taxon>Metakinetoplastina</taxon>
        <taxon>Trypanosomatida</taxon>
        <taxon>Trypanosomatidae</taxon>
        <taxon>Trypanosoma</taxon>
        <taxon>Herpetosoma</taxon>
    </lineage>
</organism>
<dbReference type="SUPFAM" id="SSF47473">
    <property type="entry name" value="EF-hand"/>
    <property type="match status" value="1"/>
</dbReference>
<name>A0A061J8Z9_TRYRA</name>
<comment type="caution">
    <text evidence="3">The sequence shown here is derived from an EMBL/GenBank/DDBJ whole genome shotgun (WGS) entry which is preliminary data.</text>
</comment>
<dbReference type="GO" id="GO:0005509">
    <property type="term" value="F:calcium ion binding"/>
    <property type="evidence" value="ECO:0007669"/>
    <property type="project" value="InterPro"/>
</dbReference>
<dbReference type="InterPro" id="IPR011992">
    <property type="entry name" value="EF-hand-dom_pair"/>
</dbReference>
<feature type="region of interest" description="Disordered" evidence="1">
    <location>
        <begin position="334"/>
        <end position="368"/>
    </location>
</feature>
<accession>A0A061J8Z9</accession>
<evidence type="ECO:0000313" key="3">
    <source>
        <dbReference type="EMBL" id="ESL11908.1"/>
    </source>
</evidence>
<dbReference type="VEuPathDB" id="TriTrypDB:TRSC58_00333"/>
<dbReference type="EMBL" id="AUPL01000333">
    <property type="protein sequence ID" value="ESL11908.1"/>
    <property type="molecule type" value="Genomic_DNA"/>
</dbReference>
<dbReference type="Proteomes" id="UP000031737">
    <property type="component" value="Unassembled WGS sequence"/>
</dbReference>
<proteinExistence type="predicted"/>
<dbReference type="InterPro" id="IPR002048">
    <property type="entry name" value="EF_hand_dom"/>
</dbReference>
<dbReference type="AlphaFoldDB" id="A0A061J8Z9"/>
<evidence type="ECO:0000313" key="4">
    <source>
        <dbReference type="Proteomes" id="UP000031737"/>
    </source>
</evidence>
<feature type="domain" description="EF-hand" evidence="2">
    <location>
        <begin position="390"/>
        <end position="425"/>
    </location>
</feature>
<keyword evidence="4" id="KW-1185">Reference proteome</keyword>
<feature type="compositionally biased region" description="Basic and acidic residues" evidence="1">
    <location>
        <begin position="349"/>
        <end position="361"/>
    </location>
</feature>
<evidence type="ECO:0000256" key="1">
    <source>
        <dbReference type="SAM" id="MobiDB-lite"/>
    </source>
</evidence>